<gene>
    <name evidence="2" type="ORF">ACHHYP_12292</name>
</gene>
<keyword evidence="1" id="KW-0175">Coiled coil</keyword>
<organism evidence="2 3">
    <name type="scientific">Achlya hypogyna</name>
    <name type="common">Oomycete</name>
    <name type="synonym">Protoachlya hypogyna</name>
    <dbReference type="NCBI Taxonomy" id="1202772"/>
    <lineage>
        <taxon>Eukaryota</taxon>
        <taxon>Sar</taxon>
        <taxon>Stramenopiles</taxon>
        <taxon>Oomycota</taxon>
        <taxon>Saprolegniomycetes</taxon>
        <taxon>Saprolegniales</taxon>
        <taxon>Achlyaceae</taxon>
        <taxon>Achlya</taxon>
    </lineage>
</organism>
<evidence type="ECO:0000313" key="3">
    <source>
        <dbReference type="Proteomes" id="UP000243579"/>
    </source>
</evidence>
<proteinExistence type="predicted"/>
<feature type="coiled-coil region" evidence="1">
    <location>
        <begin position="11"/>
        <end position="54"/>
    </location>
</feature>
<protein>
    <submittedName>
        <fullName evidence="2">Uncharacterized protein</fullName>
    </submittedName>
</protein>
<dbReference type="EMBL" id="JNBR01001821">
    <property type="protein sequence ID" value="OQR85090.1"/>
    <property type="molecule type" value="Genomic_DNA"/>
</dbReference>
<dbReference type="Proteomes" id="UP000243579">
    <property type="component" value="Unassembled WGS sequence"/>
</dbReference>
<evidence type="ECO:0000313" key="2">
    <source>
        <dbReference type="EMBL" id="OQR85090.1"/>
    </source>
</evidence>
<comment type="caution">
    <text evidence="2">The sequence shown here is derived from an EMBL/GenBank/DDBJ whole genome shotgun (WGS) entry which is preliminary data.</text>
</comment>
<accession>A0A1V9YHD0</accession>
<sequence length="219" mass="24834">MEAPATATALWDELEVRKKEFERLRNRKKQQRHRERLTAERDALQAEVMRLTHVLTTAARRREAETFAVVKAALIALRAKYTATRHTSQTMITWVTAMIPQPGTPMGWSKLTLMADPTTRKLGLDWFTQHMYHNTDRILAYSGLPSAGSVSDAVLVDAVGGHVDIVGRIQTDYALPLEVAYDALRGRIWSMLRGDMSEDLSEFMDTEVRTRAPISNPRQ</sequence>
<evidence type="ECO:0000256" key="1">
    <source>
        <dbReference type="SAM" id="Coils"/>
    </source>
</evidence>
<name>A0A1V9YHD0_ACHHY</name>
<dbReference type="AlphaFoldDB" id="A0A1V9YHD0"/>
<dbReference type="OrthoDB" id="73402at2759"/>
<keyword evidence="3" id="KW-1185">Reference proteome</keyword>
<reference evidence="2 3" key="1">
    <citation type="journal article" date="2014" name="Genome Biol. Evol.">
        <title>The secreted proteins of Achlya hypogyna and Thraustotheca clavata identify the ancestral oomycete secretome and reveal gene acquisitions by horizontal gene transfer.</title>
        <authorList>
            <person name="Misner I."/>
            <person name="Blouin N."/>
            <person name="Leonard G."/>
            <person name="Richards T.A."/>
            <person name="Lane C.E."/>
        </authorList>
    </citation>
    <scope>NUCLEOTIDE SEQUENCE [LARGE SCALE GENOMIC DNA]</scope>
    <source>
        <strain evidence="2 3">ATCC 48635</strain>
    </source>
</reference>
<dbReference type="CDD" id="cd14686">
    <property type="entry name" value="bZIP"/>
    <property type="match status" value="1"/>
</dbReference>